<reference evidence="20 21" key="1">
    <citation type="submission" date="2018-10" db="EMBL/GenBank/DDBJ databases">
        <title>Robbsia sp. DHC34, isolated from soil.</title>
        <authorList>
            <person name="Gao Z.-H."/>
            <person name="Qiu L.-H."/>
        </authorList>
    </citation>
    <scope>NUCLEOTIDE SEQUENCE [LARGE SCALE GENOMIC DNA]</scope>
    <source>
        <strain evidence="20 21">DHC34</strain>
    </source>
</reference>
<dbReference type="Pfam" id="PF07715">
    <property type="entry name" value="Plug"/>
    <property type="match status" value="1"/>
</dbReference>
<evidence type="ECO:0000256" key="17">
    <source>
        <dbReference type="SAM" id="SignalP"/>
    </source>
</evidence>
<evidence type="ECO:0000256" key="4">
    <source>
        <dbReference type="ARBA" id="ARBA00022452"/>
    </source>
</evidence>
<comment type="subcellular location">
    <subcellularLocation>
        <location evidence="1 14">Cell outer membrane</location>
        <topology evidence="1 14">Multi-pass membrane protein</topology>
    </subcellularLocation>
</comment>
<evidence type="ECO:0000256" key="7">
    <source>
        <dbReference type="ARBA" id="ARBA00022729"/>
    </source>
</evidence>
<dbReference type="InterPro" id="IPR037066">
    <property type="entry name" value="Plug_dom_sf"/>
</dbReference>
<dbReference type="Gene3D" id="2.40.170.20">
    <property type="entry name" value="TonB-dependent receptor, beta-barrel domain"/>
    <property type="match status" value="1"/>
</dbReference>
<evidence type="ECO:0000256" key="6">
    <source>
        <dbReference type="ARBA" id="ARBA00022692"/>
    </source>
</evidence>
<evidence type="ECO:0000256" key="11">
    <source>
        <dbReference type="ARBA" id="ARBA00023136"/>
    </source>
</evidence>
<dbReference type="PANTHER" id="PTHR32552">
    <property type="entry name" value="FERRICHROME IRON RECEPTOR-RELATED"/>
    <property type="match status" value="1"/>
</dbReference>
<keyword evidence="4 14" id="KW-1134">Transmembrane beta strand</keyword>
<evidence type="ECO:0000259" key="19">
    <source>
        <dbReference type="Pfam" id="PF07715"/>
    </source>
</evidence>
<evidence type="ECO:0000256" key="14">
    <source>
        <dbReference type="PROSITE-ProRule" id="PRU01360"/>
    </source>
</evidence>
<sequence>MTRETRDAVTHRYAINAVTFACMLLFAQSGSAWAQESPAVSEGTLPAVEVVGTSASESPRHLATDVSNGALGTRSQLDTPYSTTVVSHQDLQDTQPAKLADVFFNDASVSDNSKPYSAWAGYISIRGLPIDWQNGYKIDGMPFNTYGVTLPYEQLEQVELLKGLPGFMYGFAAPGGVVNYVTKKPPVDDTPIRSVDVGYRSDGIWSEHLDLGGRAGPNDMFGYRVNATHEEGQTANDGNVRRDAFSLSTDARITRDLTATFGAMYQDAHASGITSSIYTGGLTGSSLPAVLSGGSPNLSVPDQHIDTNLQVYSAGLRYNLNNDWTLSTQYSFSRLWRYRNESTYNLTDTAGDYTDARFAGKEGNRMNAWQATAEGNVKTGPFSHQIIFGFAIQEQVNEYEANSFYDTIGTGNLYLPNTNHYNSYGQDWGTYRAGDITQKALFASDTIALTSRWSVLGGLRYTNYEQHGYALNGSTISTYTENGIVTPTVALMYKLTPRTTLYASYVESLEAGTLVGNTYANAGAMLDPLRSKQYELGVKSDNTAWSASAALFRIERGAQYANAQNVYVTDGESIYEGLEAGGDLRFGGGWSVGGDIMWIATQYERGSSNNGNRVVGAPGFIATARVGYAVPFVPGLRLRADAKFTGDTSLRPAGDLMTAGYTLFDVGATYETKVAGHGLTLTAAIDNLTNRQYWMYQYQNYIAPGDPRTLSLNAKLDF</sequence>
<evidence type="ECO:0000256" key="5">
    <source>
        <dbReference type="ARBA" id="ARBA00022496"/>
    </source>
</evidence>
<evidence type="ECO:0000256" key="3">
    <source>
        <dbReference type="ARBA" id="ARBA00022448"/>
    </source>
</evidence>
<dbReference type="Gene3D" id="2.170.130.10">
    <property type="entry name" value="TonB-dependent receptor, plug domain"/>
    <property type="match status" value="1"/>
</dbReference>
<evidence type="ECO:0000259" key="18">
    <source>
        <dbReference type="Pfam" id="PF00593"/>
    </source>
</evidence>
<evidence type="ECO:0000313" key="20">
    <source>
        <dbReference type="EMBL" id="RKP49600.1"/>
    </source>
</evidence>
<dbReference type="PROSITE" id="PS01156">
    <property type="entry name" value="TONB_DEPENDENT_REC_2"/>
    <property type="match status" value="1"/>
</dbReference>
<evidence type="ECO:0000256" key="16">
    <source>
        <dbReference type="RuleBase" id="RU003357"/>
    </source>
</evidence>
<feature type="chain" id="PRO_5019764805" evidence="17">
    <location>
        <begin position="35"/>
        <end position="718"/>
    </location>
</feature>
<evidence type="ECO:0000256" key="2">
    <source>
        <dbReference type="ARBA" id="ARBA00009810"/>
    </source>
</evidence>
<dbReference type="AlphaFoldDB" id="A0A494XG17"/>
<feature type="short sequence motif" description="TonB C-terminal box" evidence="15">
    <location>
        <begin position="701"/>
        <end position="718"/>
    </location>
</feature>
<keyword evidence="3 14" id="KW-0813">Transport</keyword>
<evidence type="ECO:0000256" key="12">
    <source>
        <dbReference type="ARBA" id="ARBA00023170"/>
    </source>
</evidence>
<dbReference type="NCBIfam" id="TIGR01783">
    <property type="entry name" value="TonB-siderophor"/>
    <property type="match status" value="1"/>
</dbReference>
<keyword evidence="10 16" id="KW-0798">TonB box</keyword>
<dbReference type="PANTHER" id="PTHR32552:SF82">
    <property type="entry name" value="FCUA PROTEIN"/>
    <property type="match status" value="1"/>
</dbReference>
<gene>
    <name evidence="20" type="ORF">D7S86_20090</name>
</gene>
<organism evidence="20 21">
    <name type="scientific">Pararobbsia silviterrae</name>
    <dbReference type="NCBI Taxonomy" id="1792498"/>
    <lineage>
        <taxon>Bacteria</taxon>
        <taxon>Pseudomonadati</taxon>
        <taxon>Pseudomonadota</taxon>
        <taxon>Betaproteobacteria</taxon>
        <taxon>Burkholderiales</taxon>
        <taxon>Burkholderiaceae</taxon>
        <taxon>Pararobbsia</taxon>
    </lineage>
</organism>
<keyword evidence="12 20" id="KW-0675">Receptor</keyword>
<dbReference type="GO" id="GO:0015891">
    <property type="term" value="P:siderophore transport"/>
    <property type="evidence" value="ECO:0007669"/>
    <property type="project" value="InterPro"/>
</dbReference>
<evidence type="ECO:0000256" key="10">
    <source>
        <dbReference type="ARBA" id="ARBA00023077"/>
    </source>
</evidence>
<dbReference type="InterPro" id="IPR010105">
    <property type="entry name" value="TonB_sidphr_rcpt"/>
</dbReference>
<accession>A0A494XG17</accession>
<feature type="domain" description="TonB-dependent receptor-like beta-barrel" evidence="18">
    <location>
        <begin position="300"/>
        <end position="688"/>
    </location>
</feature>
<dbReference type="InterPro" id="IPR000531">
    <property type="entry name" value="Beta-barrel_TonB"/>
</dbReference>
<name>A0A494XG17_9BURK</name>
<dbReference type="OrthoDB" id="8732650at2"/>
<dbReference type="Pfam" id="PF00593">
    <property type="entry name" value="TonB_dep_Rec_b-barrel"/>
    <property type="match status" value="1"/>
</dbReference>
<evidence type="ECO:0000256" key="1">
    <source>
        <dbReference type="ARBA" id="ARBA00004571"/>
    </source>
</evidence>
<dbReference type="PROSITE" id="PS52016">
    <property type="entry name" value="TONB_DEPENDENT_REC_3"/>
    <property type="match status" value="1"/>
</dbReference>
<evidence type="ECO:0000256" key="9">
    <source>
        <dbReference type="ARBA" id="ARBA00023065"/>
    </source>
</evidence>
<evidence type="ECO:0000256" key="15">
    <source>
        <dbReference type="PROSITE-ProRule" id="PRU10144"/>
    </source>
</evidence>
<dbReference type="GO" id="GO:0015344">
    <property type="term" value="F:siderophore uptake transmembrane transporter activity"/>
    <property type="evidence" value="ECO:0007669"/>
    <property type="project" value="TreeGrafter"/>
</dbReference>
<dbReference type="GO" id="GO:0009279">
    <property type="term" value="C:cell outer membrane"/>
    <property type="evidence" value="ECO:0007669"/>
    <property type="project" value="UniProtKB-SubCell"/>
</dbReference>
<dbReference type="InterPro" id="IPR012910">
    <property type="entry name" value="Plug_dom"/>
</dbReference>
<dbReference type="CDD" id="cd01347">
    <property type="entry name" value="ligand_gated_channel"/>
    <property type="match status" value="1"/>
</dbReference>
<keyword evidence="9" id="KW-0406">Ion transport</keyword>
<dbReference type="InterPro" id="IPR036942">
    <property type="entry name" value="Beta-barrel_TonB_sf"/>
</dbReference>
<evidence type="ECO:0000256" key="8">
    <source>
        <dbReference type="ARBA" id="ARBA00023004"/>
    </source>
</evidence>
<keyword evidence="21" id="KW-1185">Reference proteome</keyword>
<comment type="similarity">
    <text evidence="2 14 16">Belongs to the TonB-dependent receptor family.</text>
</comment>
<dbReference type="EMBL" id="RBZU01000010">
    <property type="protein sequence ID" value="RKP49600.1"/>
    <property type="molecule type" value="Genomic_DNA"/>
</dbReference>
<keyword evidence="7 17" id="KW-0732">Signal</keyword>
<keyword evidence="8" id="KW-0408">Iron</keyword>
<evidence type="ECO:0000256" key="13">
    <source>
        <dbReference type="ARBA" id="ARBA00023237"/>
    </source>
</evidence>
<protein>
    <submittedName>
        <fullName evidence="20">TonB-dependent receptor</fullName>
    </submittedName>
</protein>
<dbReference type="GO" id="GO:0038023">
    <property type="term" value="F:signaling receptor activity"/>
    <property type="evidence" value="ECO:0007669"/>
    <property type="project" value="InterPro"/>
</dbReference>
<keyword evidence="5" id="KW-0410">Iron transport</keyword>
<dbReference type="SUPFAM" id="SSF56935">
    <property type="entry name" value="Porins"/>
    <property type="match status" value="1"/>
</dbReference>
<dbReference type="InterPro" id="IPR010917">
    <property type="entry name" value="TonB_rcpt_CS"/>
</dbReference>
<proteinExistence type="inferred from homology"/>
<keyword evidence="13 14" id="KW-0998">Cell outer membrane</keyword>
<dbReference type="InterPro" id="IPR039426">
    <property type="entry name" value="TonB-dep_rcpt-like"/>
</dbReference>
<keyword evidence="11 14" id="KW-0472">Membrane</keyword>
<comment type="caution">
    <text evidence="20">The sequence shown here is derived from an EMBL/GenBank/DDBJ whole genome shotgun (WGS) entry which is preliminary data.</text>
</comment>
<keyword evidence="6 14" id="KW-0812">Transmembrane</keyword>
<feature type="domain" description="TonB-dependent receptor plug" evidence="19">
    <location>
        <begin position="76"/>
        <end position="177"/>
    </location>
</feature>
<dbReference type="Proteomes" id="UP000270342">
    <property type="component" value="Unassembled WGS sequence"/>
</dbReference>
<feature type="signal peptide" evidence="17">
    <location>
        <begin position="1"/>
        <end position="34"/>
    </location>
</feature>
<evidence type="ECO:0000313" key="21">
    <source>
        <dbReference type="Proteomes" id="UP000270342"/>
    </source>
</evidence>